<dbReference type="Proteomes" id="UP000177371">
    <property type="component" value="Unassembled WGS sequence"/>
</dbReference>
<sequence length="321" mass="35491">MKKIISGILILMVTLTVLTSSAFSLFSDSVTLSFGLTVLASELDIDVKNLINKAFNLDDVEPEDDLDPGSFEVFNKSIEPAKIFLYFDKLDGDVCERLDIKIGVSESSESTESTESENGAFISIFEGAMEELKGKKHKLLLSSILADDILGANSSIFVKMFPSISDEIDKNEQGDECKWDDIVLAESEALKKDDPKSTDNEKIEDNNISLGYWILPFVEVKSPNGGESYEVGEKVNVKWKVKTTHHDKDDQVKVDVLLYGDELLLTIVNTEENDSSYHWIVPESLAGRNDLKIKVVAVDGNGLTAEDFSDGTFEVLGDLID</sequence>
<evidence type="ECO:0000313" key="2">
    <source>
        <dbReference type="Proteomes" id="UP000177371"/>
    </source>
</evidence>
<evidence type="ECO:0008006" key="3">
    <source>
        <dbReference type="Google" id="ProtNLM"/>
    </source>
</evidence>
<comment type="caution">
    <text evidence="1">The sequence shown here is derived from an EMBL/GenBank/DDBJ whole genome shotgun (WGS) entry which is preliminary data.</text>
</comment>
<dbReference type="STRING" id="1802610.A2W32_00345"/>
<accession>A0A1F4V1D5</accession>
<protein>
    <recommendedName>
        <fullName evidence="3">CARDB domain-containing protein</fullName>
    </recommendedName>
</protein>
<gene>
    <name evidence="1" type="ORF">A2W32_00345</name>
</gene>
<evidence type="ECO:0000313" key="1">
    <source>
        <dbReference type="EMBL" id="OGC50996.1"/>
    </source>
</evidence>
<organism evidence="1 2">
    <name type="scientific">candidate division WWE3 bacterium RBG_16_37_10</name>
    <dbReference type="NCBI Taxonomy" id="1802610"/>
    <lineage>
        <taxon>Bacteria</taxon>
        <taxon>Katanobacteria</taxon>
    </lineage>
</organism>
<dbReference type="AlphaFoldDB" id="A0A1F4V1D5"/>
<proteinExistence type="predicted"/>
<reference evidence="1 2" key="1">
    <citation type="journal article" date="2016" name="Nat. Commun.">
        <title>Thousands of microbial genomes shed light on interconnected biogeochemical processes in an aquifer system.</title>
        <authorList>
            <person name="Anantharaman K."/>
            <person name="Brown C.T."/>
            <person name="Hug L.A."/>
            <person name="Sharon I."/>
            <person name="Castelle C.J."/>
            <person name="Probst A.J."/>
            <person name="Thomas B.C."/>
            <person name="Singh A."/>
            <person name="Wilkins M.J."/>
            <person name="Karaoz U."/>
            <person name="Brodie E.L."/>
            <person name="Williams K.H."/>
            <person name="Hubbard S.S."/>
            <person name="Banfield J.F."/>
        </authorList>
    </citation>
    <scope>NUCLEOTIDE SEQUENCE [LARGE SCALE GENOMIC DNA]</scope>
</reference>
<name>A0A1F4V1D5_UNCKA</name>
<dbReference type="EMBL" id="MEUT01000033">
    <property type="protein sequence ID" value="OGC50996.1"/>
    <property type="molecule type" value="Genomic_DNA"/>
</dbReference>